<dbReference type="PANTHER" id="PTHR13932:SF5">
    <property type="entry name" value="RADICAL S-ADENOSYL METHIONINE DOMAIN-CONTAINING PROTEIN 1, MITOCHONDRIAL"/>
    <property type="match status" value="1"/>
</dbReference>
<dbReference type="AlphaFoldDB" id="A0A0I9SD00"/>
<evidence type="ECO:0000256" key="5">
    <source>
        <dbReference type="ARBA" id="ARBA00023014"/>
    </source>
</evidence>
<dbReference type="RefSeq" id="WP_044299679.1">
    <property type="nucleotide sequence ID" value="NZ_CAEUHN010000012.1"/>
</dbReference>
<proteinExistence type="predicted"/>
<organism evidence="7">
    <name type="scientific">Bacteroides fragilis</name>
    <dbReference type="NCBI Taxonomy" id="817"/>
    <lineage>
        <taxon>Bacteria</taxon>
        <taxon>Pseudomonadati</taxon>
        <taxon>Bacteroidota</taxon>
        <taxon>Bacteroidia</taxon>
        <taxon>Bacteroidales</taxon>
        <taxon>Bacteroidaceae</taxon>
        <taxon>Bacteroides</taxon>
    </lineage>
</organism>
<dbReference type="GO" id="GO:0006779">
    <property type="term" value="P:porphyrin-containing compound biosynthetic process"/>
    <property type="evidence" value="ECO:0007669"/>
    <property type="project" value="TreeGrafter"/>
</dbReference>
<keyword evidence="5" id="KW-0411">Iron-sulfur</keyword>
<keyword evidence="4" id="KW-0408">Iron</keyword>
<dbReference type="InterPro" id="IPR010723">
    <property type="entry name" value="HemN_C"/>
</dbReference>
<dbReference type="SMART" id="SM00729">
    <property type="entry name" value="Elp3"/>
    <property type="match status" value="1"/>
</dbReference>
<dbReference type="InterPro" id="IPR006638">
    <property type="entry name" value="Elp3/MiaA/NifB-like_rSAM"/>
</dbReference>
<dbReference type="PROSITE" id="PS51918">
    <property type="entry name" value="RADICAL_SAM"/>
    <property type="match status" value="1"/>
</dbReference>
<dbReference type="Pfam" id="PF04055">
    <property type="entry name" value="Radical_SAM"/>
    <property type="match status" value="1"/>
</dbReference>
<evidence type="ECO:0000256" key="3">
    <source>
        <dbReference type="ARBA" id="ARBA00022723"/>
    </source>
</evidence>
<dbReference type="SFLD" id="SFLDG01065">
    <property type="entry name" value="anaerobic_coproporphyrinogen-I"/>
    <property type="match status" value="1"/>
</dbReference>
<protein>
    <submittedName>
        <fullName evidence="7">Coproporphyrinogen III oxidase</fullName>
    </submittedName>
</protein>
<dbReference type="GO" id="GO:0005737">
    <property type="term" value="C:cytoplasm"/>
    <property type="evidence" value="ECO:0007669"/>
    <property type="project" value="TreeGrafter"/>
</dbReference>
<evidence type="ECO:0000259" key="6">
    <source>
        <dbReference type="PROSITE" id="PS51918"/>
    </source>
</evidence>
<evidence type="ECO:0000256" key="2">
    <source>
        <dbReference type="ARBA" id="ARBA00022691"/>
    </source>
</evidence>
<dbReference type="SUPFAM" id="SSF102114">
    <property type="entry name" value="Radical SAM enzymes"/>
    <property type="match status" value="1"/>
</dbReference>
<dbReference type="SFLD" id="SFLDG01082">
    <property type="entry name" value="B12-binding_domain_containing"/>
    <property type="match status" value="1"/>
</dbReference>
<evidence type="ECO:0000313" key="7">
    <source>
        <dbReference type="EMBL" id="KFX76137.1"/>
    </source>
</evidence>
<dbReference type="NCBIfam" id="NF006067">
    <property type="entry name" value="PRK08208.1"/>
    <property type="match status" value="1"/>
</dbReference>
<name>A0A0I9SD00_BACFG</name>
<dbReference type="PANTHER" id="PTHR13932">
    <property type="entry name" value="COPROPORPHYRINIGEN III OXIDASE"/>
    <property type="match status" value="1"/>
</dbReference>
<dbReference type="InterPro" id="IPR013785">
    <property type="entry name" value="Aldolase_TIM"/>
</dbReference>
<evidence type="ECO:0000256" key="1">
    <source>
        <dbReference type="ARBA" id="ARBA00001966"/>
    </source>
</evidence>
<reference evidence="7" key="1">
    <citation type="book" date="2014" name="THE 24TH EUROPEAN CONGRESS OF CLINICAL MICROBIOLOGY AND INFECTIOUS DISEASES" publisher="ECCMID 2014" city="Barcelona, Spain">
        <title>Identification of resistance genes in three multidrug-resistant Bacteroides fragilis isolates by whole genome sequencing.</title>
        <editorList>
            <person name="Unknown"/>
            <person name="A."/>
        </editorList>
        <authorList>
            <person name="Sydenham T.V."/>
            <person name="Hasman H."/>
            <person name="Wang M."/>
            <person name="Soki J."/>
            <person name="Nagy E."/>
            <person name="Justesen U.S."/>
        </authorList>
    </citation>
    <scope>NUCLEOTIDE SEQUENCE</scope>
    <source>
        <strain evidence="7">DCMOUH0018B</strain>
    </source>
</reference>
<sequence length="426" mass="49017">MNDQQQISRYISYMYSYPHKTAYRTFNPPVSLAPYFERLAGGQASLYFHIPFCAHKCGYCNLFSQQSCDGGRISAYLRTMRRQAEQLSVAAQDLKFTSFAVGGGTPLILNEKQLDELFCIAELFGVRPSEVFTSIETSPEYADKKVLRQLRTRGVERLSMGVQSFNDAELKKLKRRPVLATVIDALQNIREADFPQLNLDLIYGIEGQTVDSFIHSLTTALTYRPDELFIYPLYVRPGTRIDVRSTDDLCYAIYRSARELLVEQGFVQTSMRRFVKRKTVELEFSCGDETMLSCGSGGRSYLGDLHYATPYAVRQEAIAGEIDRYIRTADFLTVTNGYLLSAEEVQIRFIIKNLMYYRGLDTAEYEQRFGKEPDRTLFREFTDRGWIEEKNRVLLLTEEGMAYSDYIGQSFVSPTVRRLMSEYIYP</sequence>
<dbReference type="Gene3D" id="3.20.20.70">
    <property type="entry name" value="Aldolase class I"/>
    <property type="match status" value="1"/>
</dbReference>
<keyword evidence="2" id="KW-0949">S-adenosyl-L-methionine</keyword>
<feature type="domain" description="Radical SAM core" evidence="6">
    <location>
        <begin position="38"/>
        <end position="272"/>
    </location>
</feature>
<dbReference type="GO" id="GO:0051539">
    <property type="term" value="F:4 iron, 4 sulfur cluster binding"/>
    <property type="evidence" value="ECO:0007669"/>
    <property type="project" value="TreeGrafter"/>
</dbReference>
<dbReference type="GO" id="GO:0046872">
    <property type="term" value="F:metal ion binding"/>
    <property type="evidence" value="ECO:0007669"/>
    <property type="project" value="UniProtKB-KW"/>
</dbReference>
<dbReference type="EMBL" id="JMZZ02000040">
    <property type="protein sequence ID" value="KFX76137.1"/>
    <property type="molecule type" value="Genomic_DNA"/>
</dbReference>
<comment type="caution">
    <text evidence="7">The sequence shown here is derived from an EMBL/GenBank/DDBJ whole genome shotgun (WGS) entry which is preliminary data.</text>
</comment>
<dbReference type="GO" id="GO:0003824">
    <property type="term" value="F:catalytic activity"/>
    <property type="evidence" value="ECO:0007669"/>
    <property type="project" value="InterPro"/>
</dbReference>
<dbReference type="SFLD" id="SFLDS00029">
    <property type="entry name" value="Radical_SAM"/>
    <property type="match status" value="1"/>
</dbReference>
<comment type="cofactor">
    <cofactor evidence="1">
        <name>[4Fe-4S] cluster</name>
        <dbReference type="ChEBI" id="CHEBI:49883"/>
    </cofactor>
</comment>
<keyword evidence="3" id="KW-0479">Metal-binding</keyword>
<dbReference type="CDD" id="cd01335">
    <property type="entry name" value="Radical_SAM"/>
    <property type="match status" value="1"/>
</dbReference>
<reference evidence="7" key="2">
    <citation type="submission" date="2014-07" db="EMBL/GenBank/DDBJ databases">
        <title>Genetics and epidemiology of antimicrobial resistance in B. fragilis group.</title>
        <authorList>
            <person name="Sydenham T.V."/>
            <person name="Hasman H."/>
            <person name="Kemp M."/>
            <person name="Justesen U.S."/>
        </authorList>
    </citation>
    <scope>NUCLEOTIDE SEQUENCE [LARGE SCALE GENOMIC DNA]</scope>
    <source>
        <strain evidence="7">DCMOUH0018B</strain>
    </source>
</reference>
<dbReference type="InterPro" id="IPR034505">
    <property type="entry name" value="Coproporphyrinogen-III_oxidase"/>
</dbReference>
<dbReference type="PATRIC" id="fig|817.53.peg.720"/>
<dbReference type="Pfam" id="PF06969">
    <property type="entry name" value="HemN_C"/>
    <property type="match status" value="1"/>
</dbReference>
<accession>A0A0I9SD00</accession>
<gene>
    <name evidence="7" type="ORF">EE52_0203370</name>
</gene>
<dbReference type="InterPro" id="IPR007197">
    <property type="entry name" value="rSAM"/>
</dbReference>
<evidence type="ECO:0000256" key="4">
    <source>
        <dbReference type="ARBA" id="ARBA00023004"/>
    </source>
</evidence>
<dbReference type="InterPro" id="IPR058240">
    <property type="entry name" value="rSAM_sf"/>
</dbReference>